<reference evidence="2 3" key="1">
    <citation type="submission" date="2020-07" db="EMBL/GenBank/DDBJ databases">
        <title>Facklamia lactis sp. nov., isolated from raw milk.</title>
        <authorList>
            <person name="Doll E.V."/>
            <person name="Huptas C."/>
            <person name="Staib L."/>
            <person name="Wenning M."/>
            <person name="Scherer S."/>
        </authorList>
    </citation>
    <scope>NUCLEOTIDE SEQUENCE [LARGE SCALE GENOMIC DNA]</scope>
    <source>
        <strain evidence="2 3">DSM 111018</strain>
    </source>
</reference>
<organism evidence="2 3">
    <name type="scientific">Facklamia lactis</name>
    <dbReference type="NCBI Taxonomy" id="2749967"/>
    <lineage>
        <taxon>Bacteria</taxon>
        <taxon>Bacillati</taxon>
        <taxon>Bacillota</taxon>
        <taxon>Bacilli</taxon>
        <taxon>Lactobacillales</taxon>
        <taxon>Aerococcaceae</taxon>
        <taxon>Facklamia</taxon>
    </lineage>
</organism>
<feature type="domain" description="Transcription regulator PadR N-terminal" evidence="1">
    <location>
        <begin position="25"/>
        <end position="89"/>
    </location>
</feature>
<dbReference type="InterPro" id="IPR005149">
    <property type="entry name" value="Tscrpt_reg_PadR_N"/>
</dbReference>
<dbReference type="PANTHER" id="PTHR33169:SF13">
    <property type="entry name" value="PADR-FAMILY TRANSCRIPTIONAL REGULATOR"/>
    <property type="match status" value="1"/>
</dbReference>
<gene>
    <name evidence="2" type="ORF">HZY91_04455</name>
</gene>
<keyword evidence="3" id="KW-1185">Reference proteome</keyword>
<evidence type="ECO:0000313" key="3">
    <source>
        <dbReference type="Proteomes" id="UP000721415"/>
    </source>
</evidence>
<evidence type="ECO:0000259" key="1">
    <source>
        <dbReference type="Pfam" id="PF03551"/>
    </source>
</evidence>
<evidence type="ECO:0000313" key="2">
    <source>
        <dbReference type="EMBL" id="MBG9986144.1"/>
    </source>
</evidence>
<dbReference type="InterPro" id="IPR036390">
    <property type="entry name" value="WH_DNA-bd_sf"/>
</dbReference>
<dbReference type="SUPFAM" id="SSF46785">
    <property type="entry name" value="Winged helix' DNA-binding domain"/>
    <property type="match status" value="1"/>
</dbReference>
<comment type="caution">
    <text evidence="2">The sequence shown here is derived from an EMBL/GenBank/DDBJ whole genome shotgun (WGS) entry which is preliminary data.</text>
</comment>
<dbReference type="EMBL" id="JACBXQ010000002">
    <property type="protein sequence ID" value="MBG9986144.1"/>
    <property type="molecule type" value="Genomic_DNA"/>
</dbReference>
<sequence length="103" mass="12216">MTNKNKLDKKYAPMTETAFYILLNLKKENHGYNITKEVLELTNEEVHIGAGTMYGSLGKFEKDGLIQQTKLEENRKYYTLTDLGRYYLEKEIMRIKRVYQNIQ</sequence>
<dbReference type="InterPro" id="IPR036388">
    <property type="entry name" value="WH-like_DNA-bd_sf"/>
</dbReference>
<dbReference type="Pfam" id="PF03551">
    <property type="entry name" value="PadR"/>
    <property type="match status" value="1"/>
</dbReference>
<accession>A0ABS0LPS9</accession>
<dbReference type="RefSeq" id="WP_197115060.1">
    <property type="nucleotide sequence ID" value="NZ_JACBXQ010000002.1"/>
</dbReference>
<dbReference type="PANTHER" id="PTHR33169">
    <property type="entry name" value="PADR-FAMILY TRANSCRIPTIONAL REGULATOR"/>
    <property type="match status" value="1"/>
</dbReference>
<name>A0ABS0LPS9_9LACT</name>
<dbReference type="InterPro" id="IPR052509">
    <property type="entry name" value="Metal_resp_DNA-bind_regulator"/>
</dbReference>
<dbReference type="Proteomes" id="UP000721415">
    <property type="component" value="Unassembled WGS sequence"/>
</dbReference>
<dbReference type="Gene3D" id="1.10.10.10">
    <property type="entry name" value="Winged helix-like DNA-binding domain superfamily/Winged helix DNA-binding domain"/>
    <property type="match status" value="1"/>
</dbReference>
<protein>
    <submittedName>
        <fullName evidence="2">Helix-turn-helix transcriptional regulator</fullName>
    </submittedName>
</protein>
<proteinExistence type="predicted"/>